<dbReference type="AlphaFoldDB" id="A0A2T5J8U6"/>
<evidence type="ECO:0000313" key="2">
    <source>
        <dbReference type="EMBL" id="PTQ95877.1"/>
    </source>
</evidence>
<dbReference type="InterPro" id="IPR029062">
    <property type="entry name" value="Class_I_gatase-like"/>
</dbReference>
<keyword evidence="2" id="KW-0808">Transferase</keyword>
<name>A0A2T5J8U6_9SPHI</name>
<dbReference type="Pfam" id="PF00117">
    <property type="entry name" value="GATase"/>
    <property type="match status" value="1"/>
</dbReference>
<accession>A0A2T5J8U6</accession>
<keyword evidence="2" id="KW-0315">Glutamine amidotransferase</keyword>
<evidence type="ECO:0000313" key="3">
    <source>
        <dbReference type="Proteomes" id="UP000244168"/>
    </source>
</evidence>
<reference evidence="2 3" key="1">
    <citation type="submission" date="2018-04" db="EMBL/GenBank/DDBJ databases">
        <title>Genomic Encyclopedia of Archaeal and Bacterial Type Strains, Phase II (KMG-II): from individual species to whole genera.</title>
        <authorList>
            <person name="Goeker M."/>
        </authorList>
    </citation>
    <scope>NUCLEOTIDE SEQUENCE [LARGE SCALE GENOMIC DNA]</scope>
    <source>
        <strain evidence="2 3">DSM 26809</strain>
    </source>
</reference>
<dbReference type="InterPro" id="IPR017926">
    <property type="entry name" value="GATASE"/>
</dbReference>
<sequence length="277" mass="32154">MNEQREIKVAIIDLYNGIPNQGIRGFQQVLDRYREKNQLNLTYQIFDTRAQHELPDTNFDIYISSGGPGSPLDTEHQVWDQNYMKLMDQLEAINASDAQQKKHALFVCHSFQLMCRKYRLGVIGTRRSPSFGILPVHLTAAGQQDRILNRLADPFFTVDSRSWQVIYPDEQRFAELGMTLTAIEKERPHVNLPRAMMAIRYSPYFYGVQFHPEVDADGMRVSLLTETRKREVINEHGEAKYNEMLEHLEDPDKITHTQNTLIPNFLDDAIRQVMEGQ</sequence>
<protein>
    <submittedName>
        <fullName evidence="2">GMP synthase-like glutamine amidotransferase</fullName>
    </submittedName>
</protein>
<dbReference type="Gene3D" id="3.40.50.880">
    <property type="match status" value="1"/>
</dbReference>
<dbReference type="EMBL" id="QAOQ01000005">
    <property type="protein sequence ID" value="PTQ95877.1"/>
    <property type="molecule type" value="Genomic_DNA"/>
</dbReference>
<dbReference type="RefSeq" id="WP_107829363.1">
    <property type="nucleotide sequence ID" value="NZ_CP160205.1"/>
</dbReference>
<feature type="domain" description="Glutamine amidotransferase" evidence="1">
    <location>
        <begin position="25"/>
        <end position="219"/>
    </location>
</feature>
<evidence type="ECO:0000259" key="1">
    <source>
        <dbReference type="Pfam" id="PF00117"/>
    </source>
</evidence>
<keyword evidence="3" id="KW-1185">Reference proteome</keyword>
<organism evidence="2 3">
    <name type="scientific">Mucilaginibacter yixingensis</name>
    <dbReference type="NCBI Taxonomy" id="1295612"/>
    <lineage>
        <taxon>Bacteria</taxon>
        <taxon>Pseudomonadati</taxon>
        <taxon>Bacteroidota</taxon>
        <taxon>Sphingobacteriia</taxon>
        <taxon>Sphingobacteriales</taxon>
        <taxon>Sphingobacteriaceae</taxon>
        <taxon>Mucilaginibacter</taxon>
    </lineage>
</organism>
<proteinExistence type="predicted"/>
<dbReference type="Proteomes" id="UP000244168">
    <property type="component" value="Unassembled WGS sequence"/>
</dbReference>
<gene>
    <name evidence="2" type="ORF">C8P68_105388</name>
</gene>
<dbReference type="GO" id="GO:0016740">
    <property type="term" value="F:transferase activity"/>
    <property type="evidence" value="ECO:0007669"/>
    <property type="project" value="UniProtKB-KW"/>
</dbReference>
<comment type="caution">
    <text evidence="2">The sequence shown here is derived from an EMBL/GenBank/DDBJ whole genome shotgun (WGS) entry which is preliminary data.</text>
</comment>
<dbReference type="SUPFAM" id="SSF52317">
    <property type="entry name" value="Class I glutamine amidotransferase-like"/>
    <property type="match status" value="1"/>
</dbReference>
<dbReference type="OrthoDB" id="639921at2"/>